<keyword evidence="4" id="KW-1185">Reference proteome</keyword>
<evidence type="ECO:0000313" key="4">
    <source>
        <dbReference type="Proteomes" id="UP001500843"/>
    </source>
</evidence>
<protein>
    <recommendedName>
        <fullName evidence="5">MFS transporter</fullName>
    </recommendedName>
</protein>
<reference evidence="4" key="1">
    <citation type="journal article" date="2019" name="Int. J. Syst. Evol. Microbiol.">
        <title>The Global Catalogue of Microorganisms (GCM) 10K type strain sequencing project: providing services to taxonomists for standard genome sequencing and annotation.</title>
        <authorList>
            <consortium name="The Broad Institute Genomics Platform"/>
            <consortium name="The Broad Institute Genome Sequencing Center for Infectious Disease"/>
            <person name="Wu L."/>
            <person name="Ma J."/>
        </authorList>
    </citation>
    <scope>NUCLEOTIDE SEQUENCE [LARGE SCALE GENOMIC DNA]</scope>
    <source>
        <strain evidence="4">JCM 17975</strain>
    </source>
</reference>
<feature type="region of interest" description="Disordered" evidence="1">
    <location>
        <begin position="85"/>
        <end position="122"/>
    </location>
</feature>
<keyword evidence="2" id="KW-0472">Membrane</keyword>
<dbReference type="EMBL" id="BAABHM010000015">
    <property type="protein sequence ID" value="GAA4708878.1"/>
    <property type="molecule type" value="Genomic_DNA"/>
</dbReference>
<dbReference type="Proteomes" id="UP001500843">
    <property type="component" value="Unassembled WGS sequence"/>
</dbReference>
<accession>A0ABP8XL66</accession>
<feature type="compositionally biased region" description="Pro residues" evidence="1">
    <location>
        <begin position="111"/>
        <end position="122"/>
    </location>
</feature>
<sequence>MLASLALCCLVFAGVQSVLTYLVPYLGDVTGVTGPVVVGVLFAFGVATTVGSAAGSRFADAHAALALQCGTSGLTVSLFATWTPTPDWTGRPISQWPRLDAGHDDGLGPGNPDPSPVPPHCH</sequence>
<keyword evidence="2" id="KW-0812">Transmembrane</keyword>
<dbReference type="SUPFAM" id="SSF103473">
    <property type="entry name" value="MFS general substrate transporter"/>
    <property type="match status" value="1"/>
</dbReference>
<evidence type="ECO:0000313" key="3">
    <source>
        <dbReference type="EMBL" id="GAA4708878.1"/>
    </source>
</evidence>
<name>A0ABP8XL66_9MICO</name>
<proteinExistence type="predicted"/>
<gene>
    <name evidence="3" type="ORF">GCM10023198_34530</name>
</gene>
<organism evidence="3 4">
    <name type="scientific">Promicromonospora umidemergens</name>
    <dbReference type="NCBI Taxonomy" id="629679"/>
    <lineage>
        <taxon>Bacteria</taxon>
        <taxon>Bacillati</taxon>
        <taxon>Actinomycetota</taxon>
        <taxon>Actinomycetes</taxon>
        <taxon>Micrococcales</taxon>
        <taxon>Promicromonosporaceae</taxon>
        <taxon>Promicromonospora</taxon>
    </lineage>
</organism>
<keyword evidence="2" id="KW-1133">Transmembrane helix</keyword>
<feature type="transmembrane region" description="Helical" evidence="2">
    <location>
        <begin position="36"/>
        <end position="55"/>
    </location>
</feature>
<dbReference type="RefSeq" id="WP_253874845.1">
    <property type="nucleotide sequence ID" value="NZ_BAABHM010000015.1"/>
</dbReference>
<evidence type="ECO:0000256" key="2">
    <source>
        <dbReference type="SAM" id="Phobius"/>
    </source>
</evidence>
<evidence type="ECO:0008006" key="5">
    <source>
        <dbReference type="Google" id="ProtNLM"/>
    </source>
</evidence>
<evidence type="ECO:0000256" key="1">
    <source>
        <dbReference type="SAM" id="MobiDB-lite"/>
    </source>
</evidence>
<dbReference type="InterPro" id="IPR036259">
    <property type="entry name" value="MFS_trans_sf"/>
</dbReference>
<comment type="caution">
    <text evidence="3">The sequence shown here is derived from an EMBL/GenBank/DDBJ whole genome shotgun (WGS) entry which is preliminary data.</text>
</comment>